<dbReference type="SUPFAM" id="SSF53448">
    <property type="entry name" value="Nucleotide-diphospho-sugar transferases"/>
    <property type="match status" value="1"/>
</dbReference>
<dbReference type="InterPro" id="IPR029044">
    <property type="entry name" value="Nucleotide-diphossugar_trans"/>
</dbReference>
<gene>
    <name evidence="2" type="ORF">S06H3_50650</name>
</gene>
<dbReference type="Gene3D" id="3.90.550.10">
    <property type="entry name" value="Spore Coat Polysaccharide Biosynthesis Protein SpsA, Chain A"/>
    <property type="match status" value="1"/>
</dbReference>
<comment type="caution">
    <text evidence="2">The sequence shown here is derived from an EMBL/GenBank/DDBJ whole genome shotgun (WGS) entry which is preliminary data.</text>
</comment>
<proteinExistence type="predicted"/>
<dbReference type="AlphaFoldDB" id="X1PNT4"/>
<dbReference type="InterPro" id="IPR050256">
    <property type="entry name" value="Glycosyltransferase_2"/>
</dbReference>
<dbReference type="Pfam" id="PF00535">
    <property type="entry name" value="Glycos_transf_2"/>
    <property type="match status" value="1"/>
</dbReference>
<evidence type="ECO:0000313" key="2">
    <source>
        <dbReference type="EMBL" id="GAI32539.1"/>
    </source>
</evidence>
<dbReference type="PANTHER" id="PTHR48090">
    <property type="entry name" value="UNDECAPRENYL-PHOSPHATE 4-DEOXY-4-FORMAMIDO-L-ARABINOSE TRANSFERASE-RELATED"/>
    <property type="match status" value="1"/>
</dbReference>
<dbReference type="InterPro" id="IPR001173">
    <property type="entry name" value="Glyco_trans_2-like"/>
</dbReference>
<dbReference type="PANTHER" id="PTHR48090:SF7">
    <property type="entry name" value="RFBJ PROTEIN"/>
    <property type="match status" value="1"/>
</dbReference>
<name>X1PNT4_9ZZZZ</name>
<dbReference type="EMBL" id="BARV01032091">
    <property type="protein sequence ID" value="GAI32539.1"/>
    <property type="molecule type" value="Genomic_DNA"/>
</dbReference>
<reference evidence="2" key="1">
    <citation type="journal article" date="2014" name="Front. Microbiol.">
        <title>High frequency of phylogenetically diverse reductive dehalogenase-homologous genes in deep subseafloor sedimentary metagenomes.</title>
        <authorList>
            <person name="Kawai M."/>
            <person name="Futagami T."/>
            <person name="Toyoda A."/>
            <person name="Takaki Y."/>
            <person name="Nishi S."/>
            <person name="Hori S."/>
            <person name="Arai W."/>
            <person name="Tsubouchi T."/>
            <person name="Morono Y."/>
            <person name="Uchiyama I."/>
            <person name="Ito T."/>
            <person name="Fujiyama A."/>
            <person name="Inagaki F."/>
            <person name="Takami H."/>
        </authorList>
    </citation>
    <scope>NUCLEOTIDE SEQUENCE</scope>
    <source>
        <strain evidence="2">Expedition CK06-06</strain>
    </source>
</reference>
<feature type="domain" description="Glycosyltransferase 2-like" evidence="1">
    <location>
        <begin position="5"/>
        <end position="136"/>
    </location>
</feature>
<sequence>IPRAILEERGYQVKVLVVDGNSTDLTRQIAQEKGVEVIIEPRKGKGRAMRTAFEQVKADFVFMLDADYTYPAAYIPDMLDMLHQDYDVVIGSRLKGEREKGAMSRLNTIGNHLLTLMANVLYLTRISDLCTGYWGLKGGVIPRLHLSADGFNFEAELFTQIVKNGYSIGEVPIYYRHRPTPAKLSSIKDGLNIGWTLITRRF</sequence>
<evidence type="ECO:0000259" key="1">
    <source>
        <dbReference type="Pfam" id="PF00535"/>
    </source>
</evidence>
<dbReference type="CDD" id="cd04179">
    <property type="entry name" value="DPM_DPG-synthase_like"/>
    <property type="match status" value="1"/>
</dbReference>
<accession>X1PNT4</accession>
<protein>
    <recommendedName>
        <fullName evidence="1">Glycosyltransferase 2-like domain-containing protein</fullName>
    </recommendedName>
</protein>
<feature type="non-terminal residue" evidence="2">
    <location>
        <position position="1"/>
    </location>
</feature>
<organism evidence="2">
    <name type="scientific">marine sediment metagenome</name>
    <dbReference type="NCBI Taxonomy" id="412755"/>
    <lineage>
        <taxon>unclassified sequences</taxon>
        <taxon>metagenomes</taxon>
        <taxon>ecological metagenomes</taxon>
    </lineage>
</organism>